<dbReference type="Proteomes" id="UP000199306">
    <property type="component" value="Unassembled WGS sequence"/>
</dbReference>
<gene>
    <name evidence="2" type="ORF">SAMN04515674_102297</name>
</gene>
<keyword evidence="3" id="KW-1185">Reference proteome</keyword>
<protein>
    <recommendedName>
        <fullName evidence="1">Serine aminopeptidase S33 domain-containing protein</fullName>
    </recommendedName>
</protein>
<proteinExistence type="predicted"/>
<dbReference type="AlphaFoldDB" id="A0A1I5P5J6"/>
<dbReference type="Gene3D" id="3.40.50.1820">
    <property type="entry name" value="alpha/beta hydrolase"/>
    <property type="match status" value="1"/>
</dbReference>
<evidence type="ECO:0000313" key="3">
    <source>
        <dbReference type="Proteomes" id="UP000199306"/>
    </source>
</evidence>
<organism evidence="2 3">
    <name type="scientific">Pseudarcicella hirudinis</name>
    <dbReference type="NCBI Taxonomy" id="1079859"/>
    <lineage>
        <taxon>Bacteria</taxon>
        <taxon>Pseudomonadati</taxon>
        <taxon>Bacteroidota</taxon>
        <taxon>Cytophagia</taxon>
        <taxon>Cytophagales</taxon>
        <taxon>Flectobacillaceae</taxon>
        <taxon>Pseudarcicella</taxon>
    </lineage>
</organism>
<reference evidence="2 3" key="1">
    <citation type="submission" date="2016-10" db="EMBL/GenBank/DDBJ databases">
        <authorList>
            <person name="de Groot N.N."/>
        </authorList>
    </citation>
    <scope>NUCLEOTIDE SEQUENCE [LARGE SCALE GENOMIC DNA]</scope>
    <source>
        <strain evidence="3">E92,LMG 26720,CCM 7988</strain>
    </source>
</reference>
<dbReference type="InterPro" id="IPR022742">
    <property type="entry name" value="Hydrolase_4"/>
</dbReference>
<accession>A0A1I5P5J6</accession>
<dbReference type="Pfam" id="PF12146">
    <property type="entry name" value="Hydrolase_4"/>
    <property type="match status" value="1"/>
</dbReference>
<dbReference type="InterPro" id="IPR029058">
    <property type="entry name" value="AB_hydrolase_fold"/>
</dbReference>
<feature type="domain" description="Serine aminopeptidase S33" evidence="1">
    <location>
        <begin position="104"/>
        <end position="208"/>
    </location>
</feature>
<dbReference type="EMBL" id="FOXH01000002">
    <property type="protein sequence ID" value="SFP29369.1"/>
    <property type="molecule type" value="Genomic_DNA"/>
</dbReference>
<evidence type="ECO:0000313" key="2">
    <source>
        <dbReference type="EMBL" id="SFP29369.1"/>
    </source>
</evidence>
<dbReference type="OrthoDB" id="9777090at2"/>
<dbReference type="PANTHER" id="PTHR43358">
    <property type="entry name" value="ALPHA/BETA-HYDROLASE"/>
    <property type="match status" value="1"/>
</dbReference>
<dbReference type="STRING" id="1079859.SAMN04515674_102297"/>
<sequence length="320" mass="36764">MKSKRKINLWKRLLLFAGILLIIFNILLAFQAYRLTYFYESGTVAFRKPEQMTVSEKITGSIFGFKFPKRKIDTFPSVPYQVVKLKEVNQPTLESWWIKADSASKGTVILFHGHANNKQKVLAETYFFHKLGYNTFSVDLRAHGNSEGNVCTVGYFESDDVKRAYDFIRSKGEKNIILWGISLGAATILKSIKDYDIRPQKIIIECPFGSMLDATRGRIRTMGIPPTPLSEILLFWGSLERHFWAFDHAPAEYAKSVKCPVLLNWGKNDKRVTIEETHQIFNNIPVAAKKLVIFEHSGHQSFCKNEKALWEKEVSSFLKQ</sequence>
<dbReference type="RefSeq" id="WP_092012868.1">
    <property type="nucleotide sequence ID" value="NZ_FOXH01000002.1"/>
</dbReference>
<name>A0A1I5P5J6_9BACT</name>
<evidence type="ECO:0000259" key="1">
    <source>
        <dbReference type="Pfam" id="PF12146"/>
    </source>
</evidence>
<dbReference type="PANTHER" id="PTHR43358:SF4">
    <property type="entry name" value="ALPHA_BETA HYDROLASE FOLD-1 DOMAIN-CONTAINING PROTEIN"/>
    <property type="match status" value="1"/>
</dbReference>
<dbReference type="SUPFAM" id="SSF53474">
    <property type="entry name" value="alpha/beta-Hydrolases"/>
    <property type="match status" value="1"/>
</dbReference>
<dbReference type="InterPro" id="IPR052920">
    <property type="entry name" value="DNA-binding_regulatory"/>
</dbReference>